<gene>
    <name evidence="3" type="ORF">PGLA1383_LOCUS37961</name>
</gene>
<dbReference type="OrthoDB" id="433111at2759"/>
<keyword evidence="4" id="KW-1185">Reference proteome</keyword>
<proteinExistence type="predicted"/>
<protein>
    <submittedName>
        <fullName evidence="3">Uncharacterized protein</fullName>
    </submittedName>
</protein>
<name>A0A813G5R3_POLGL</name>
<evidence type="ECO:0000313" key="3">
    <source>
        <dbReference type="EMBL" id="CAE8620399.1"/>
    </source>
</evidence>
<keyword evidence="2" id="KW-1133">Transmembrane helix</keyword>
<evidence type="ECO:0000256" key="2">
    <source>
        <dbReference type="SAM" id="Phobius"/>
    </source>
</evidence>
<evidence type="ECO:0000313" key="4">
    <source>
        <dbReference type="Proteomes" id="UP000654075"/>
    </source>
</evidence>
<comment type="caution">
    <text evidence="3">The sequence shown here is derived from an EMBL/GenBank/DDBJ whole genome shotgun (WGS) entry which is preliminary data.</text>
</comment>
<keyword evidence="2" id="KW-0812">Transmembrane</keyword>
<feature type="region of interest" description="Disordered" evidence="1">
    <location>
        <begin position="25"/>
        <end position="44"/>
    </location>
</feature>
<dbReference type="EMBL" id="CAJNNV010027441">
    <property type="protein sequence ID" value="CAE8620399.1"/>
    <property type="molecule type" value="Genomic_DNA"/>
</dbReference>
<keyword evidence="2" id="KW-0472">Membrane</keyword>
<evidence type="ECO:0000256" key="1">
    <source>
        <dbReference type="SAM" id="MobiDB-lite"/>
    </source>
</evidence>
<sequence length="269" mass="30523">MPLTEFRARPPPMQPAFEAFSQASGGLLSSPSEAGRTARGTAKSVRRNSAVSAALCLPVPAYAYRRQHSMSMSGEDDSQSTSDYAKRGCRRQSLTPGLDFLFEDAWNGSSQDMEAGQPSLLRNRAYTEDLKSNLMEIVGDTPTAAYQVERFRDHGYTMEDMSRVLYDHLKHHEMPDFLDEVILEPQGGLDKLPDVMAPQKYFWFFVLIFSVMFNIYYLLCMDWFIFETYTSEVFGDWDIRNVTGRIANGGGTASRQRIQMAMFSNDNFK</sequence>
<feature type="transmembrane region" description="Helical" evidence="2">
    <location>
        <begin position="201"/>
        <end position="219"/>
    </location>
</feature>
<organism evidence="3 4">
    <name type="scientific">Polarella glacialis</name>
    <name type="common">Dinoflagellate</name>
    <dbReference type="NCBI Taxonomy" id="89957"/>
    <lineage>
        <taxon>Eukaryota</taxon>
        <taxon>Sar</taxon>
        <taxon>Alveolata</taxon>
        <taxon>Dinophyceae</taxon>
        <taxon>Suessiales</taxon>
        <taxon>Suessiaceae</taxon>
        <taxon>Polarella</taxon>
    </lineage>
</organism>
<reference evidence="3" key="1">
    <citation type="submission" date="2021-02" db="EMBL/GenBank/DDBJ databases">
        <authorList>
            <person name="Dougan E. K."/>
            <person name="Rhodes N."/>
            <person name="Thang M."/>
            <person name="Chan C."/>
        </authorList>
    </citation>
    <scope>NUCLEOTIDE SEQUENCE</scope>
</reference>
<accession>A0A813G5R3</accession>
<feature type="non-terminal residue" evidence="3">
    <location>
        <position position="269"/>
    </location>
</feature>
<dbReference type="Proteomes" id="UP000654075">
    <property type="component" value="Unassembled WGS sequence"/>
</dbReference>
<dbReference type="AlphaFoldDB" id="A0A813G5R3"/>